<keyword evidence="3" id="KW-1185">Reference proteome</keyword>
<dbReference type="Proteomes" id="UP001148838">
    <property type="component" value="Unassembled WGS sequence"/>
</dbReference>
<dbReference type="PANTHER" id="PTHR35249">
    <property type="entry name" value="DYNEIN REGULATORY COMPLEX SUBUNIT 7"/>
    <property type="match status" value="1"/>
</dbReference>
<gene>
    <name evidence="2" type="ORF">ANN_17723</name>
</gene>
<organism evidence="2 3">
    <name type="scientific">Periplaneta americana</name>
    <name type="common">American cockroach</name>
    <name type="synonym">Blatta americana</name>
    <dbReference type="NCBI Taxonomy" id="6978"/>
    <lineage>
        <taxon>Eukaryota</taxon>
        <taxon>Metazoa</taxon>
        <taxon>Ecdysozoa</taxon>
        <taxon>Arthropoda</taxon>
        <taxon>Hexapoda</taxon>
        <taxon>Insecta</taxon>
        <taxon>Pterygota</taxon>
        <taxon>Neoptera</taxon>
        <taxon>Polyneoptera</taxon>
        <taxon>Dictyoptera</taxon>
        <taxon>Blattodea</taxon>
        <taxon>Blattoidea</taxon>
        <taxon>Blattidae</taxon>
        <taxon>Blattinae</taxon>
        <taxon>Periplaneta</taxon>
    </lineage>
</organism>
<dbReference type="Pfam" id="PF24667">
    <property type="entry name" value="MORN_DRC7"/>
    <property type="match status" value="1"/>
</dbReference>
<evidence type="ECO:0000259" key="1">
    <source>
        <dbReference type="Pfam" id="PF24667"/>
    </source>
</evidence>
<dbReference type="InterPro" id="IPR056291">
    <property type="entry name" value="MORN_DRC7"/>
</dbReference>
<dbReference type="InterPro" id="IPR033551">
    <property type="entry name" value="DRC7/lobo"/>
</dbReference>
<dbReference type="PANTHER" id="PTHR35249:SF2">
    <property type="entry name" value="DYNEIN REGULATORY COMPLEX SUBUNIT 7"/>
    <property type="match status" value="1"/>
</dbReference>
<proteinExistence type="predicted"/>
<evidence type="ECO:0000313" key="3">
    <source>
        <dbReference type="Proteomes" id="UP001148838"/>
    </source>
</evidence>
<name>A0ABQ8STQ7_PERAM</name>
<evidence type="ECO:0000313" key="2">
    <source>
        <dbReference type="EMBL" id="KAJ4437578.1"/>
    </source>
</evidence>
<accession>A0ABQ8STQ7</accession>
<reference evidence="2 3" key="1">
    <citation type="journal article" date="2022" name="Allergy">
        <title>Genome assembly and annotation of Periplaneta americana reveal a comprehensive cockroach allergen profile.</title>
        <authorList>
            <person name="Wang L."/>
            <person name="Xiong Q."/>
            <person name="Saelim N."/>
            <person name="Wang L."/>
            <person name="Nong W."/>
            <person name="Wan A.T."/>
            <person name="Shi M."/>
            <person name="Liu X."/>
            <person name="Cao Q."/>
            <person name="Hui J.H.L."/>
            <person name="Sookrung N."/>
            <person name="Leung T.F."/>
            <person name="Tungtrongchitr A."/>
            <person name="Tsui S.K.W."/>
        </authorList>
    </citation>
    <scope>NUCLEOTIDE SEQUENCE [LARGE SCALE GENOMIC DNA]</scope>
    <source>
        <strain evidence="2">PWHHKU_190912</strain>
    </source>
</reference>
<dbReference type="EMBL" id="JAJSOF020000021">
    <property type="protein sequence ID" value="KAJ4437578.1"/>
    <property type="molecule type" value="Genomic_DNA"/>
</dbReference>
<feature type="domain" description="Dynein regulatory complex subunit 7 MORN" evidence="1">
    <location>
        <begin position="93"/>
        <end position="204"/>
    </location>
</feature>
<sequence>MDEVTGEWRKVHNTELHALYSSSDIIRNIKSRLLRWAEHVARMGESRNAYRVLVGRPERKRPLGRPRHTWEGNIKMDLREVGYDDREWINLARKLVEEFHRNEEKIADKDIARRTFAVADGHILLKFHYTLGKITAATREFIKSQLTEMAEGLTFNPELTAGYQTDPTDVPQKQLYLFNLLEEQLQAEENSLLSIRQMEDEVRLRNFIKFEEENNSTAGSISGSAHYASADYHCLASCICPPVHSWSCYSGFTPIEGVSGFAIILGGVVMV</sequence>
<protein>
    <recommendedName>
        <fullName evidence="1">Dynein regulatory complex subunit 7 MORN domain-containing protein</fullName>
    </recommendedName>
</protein>
<comment type="caution">
    <text evidence="2">The sequence shown here is derived from an EMBL/GenBank/DDBJ whole genome shotgun (WGS) entry which is preliminary data.</text>
</comment>